<proteinExistence type="predicted"/>
<dbReference type="CDD" id="cd00009">
    <property type="entry name" value="AAA"/>
    <property type="match status" value="1"/>
</dbReference>
<dbReference type="PANTHER" id="PTHR32071">
    <property type="entry name" value="TRANSCRIPTIONAL REGULATORY PROTEIN"/>
    <property type="match status" value="1"/>
</dbReference>
<dbReference type="PROSITE" id="PS50110">
    <property type="entry name" value="RESPONSE_REGULATORY"/>
    <property type="match status" value="1"/>
</dbReference>
<dbReference type="GO" id="GO:0043565">
    <property type="term" value="F:sequence-specific DNA binding"/>
    <property type="evidence" value="ECO:0007669"/>
    <property type="project" value="InterPro"/>
</dbReference>
<evidence type="ECO:0000313" key="11">
    <source>
        <dbReference type="EMBL" id="WKW11695.1"/>
    </source>
</evidence>
<dbReference type="Pfam" id="PF00072">
    <property type="entry name" value="Response_reg"/>
    <property type="match status" value="1"/>
</dbReference>
<evidence type="ECO:0000256" key="6">
    <source>
        <dbReference type="ARBA" id="ARBA00023159"/>
    </source>
</evidence>
<evidence type="ECO:0000256" key="2">
    <source>
        <dbReference type="ARBA" id="ARBA00022741"/>
    </source>
</evidence>
<dbReference type="PROSITE" id="PS50045">
    <property type="entry name" value="SIGMA54_INTERACT_4"/>
    <property type="match status" value="1"/>
</dbReference>
<dbReference type="SMART" id="SM00448">
    <property type="entry name" value="REC"/>
    <property type="match status" value="1"/>
</dbReference>
<accession>A0AA49JTD1</accession>
<evidence type="ECO:0000256" key="7">
    <source>
        <dbReference type="ARBA" id="ARBA00023163"/>
    </source>
</evidence>
<keyword evidence="3" id="KW-0067">ATP-binding</keyword>
<evidence type="ECO:0000259" key="10">
    <source>
        <dbReference type="PROSITE" id="PS50110"/>
    </source>
</evidence>
<dbReference type="Gene3D" id="3.40.50.2300">
    <property type="match status" value="1"/>
</dbReference>
<keyword evidence="6" id="KW-0010">Activator</keyword>
<dbReference type="EMBL" id="CP130613">
    <property type="protein sequence ID" value="WKW14605.1"/>
    <property type="molecule type" value="Genomic_DNA"/>
</dbReference>
<dbReference type="InterPro" id="IPR025944">
    <property type="entry name" value="Sigma_54_int_dom_CS"/>
</dbReference>
<feature type="domain" description="Response regulatory" evidence="10">
    <location>
        <begin position="4"/>
        <end position="118"/>
    </location>
</feature>
<dbReference type="SUPFAM" id="SSF52540">
    <property type="entry name" value="P-loop containing nucleoside triphosphate hydrolases"/>
    <property type="match status" value="1"/>
</dbReference>
<dbReference type="PROSITE" id="PS00688">
    <property type="entry name" value="SIGMA54_INTERACT_3"/>
    <property type="match status" value="1"/>
</dbReference>
<evidence type="ECO:0000313" key="12">
    <source>
        <dbReference type="EMBL" id="WKW14605.1"/>
    </source>
</evidence>
<accession>A0AA49JYJ2</accession>
<evidence type="ECO:0000259" key="9">
    <source>
        <dbReference type="PROSITE" id="PS50045"/>
    </source>
</evidence>
<keyword evidence="13" id="KW-1185">Reference proteome</keyword>
<dbReference type="KEGG" id="pspc:Strain318_000953"/>
<evidence type="ECO:0000256" key="1">
    <source>
        <dbReference type="ARBA" id="ARBA00022553"/>
    </source>
</evidence>
<dbReference type="Proteomes" id="UP001229955">
    <property type="component" value="Chromosome"/>
</dbReference>
<dbReference type="Pfam" id="PF25601">
    <property type="entry name" value="AAA_lid_14"/>
    <property type="match status" value="1"/>
</dbReference>
<evidence type="ECO:0000256" key="3">
    <source>
        <dbReference type="ARBA" id="ARBA00022840"/>
    </source>
</evidence>
<dbReference type="PROSITE" id="PS00676">
    <property type="entry name" value="SIGMA54_INTERACT_2"/>
    <property type="match status" value="1"/>
</dbReference>
<dbReference type="SUPFAM" id="SSF46689">
    <property type="entry name" value="Homeodomain-like"/>
    <property type="match status" value="1"/>
</dbReference>
<keyword evidence="1 8" id="KW-0597">Phosphoprotein</keyword>
<dbReference type="Pfam" id="PF02954">
    <property type="entry name" value="HTH_8"/>
    <property type="match status" value="1"/>
</dbReference>
<name>A0AA49JYJ2_9BACT</name>
<sequence length="458" mass="50610">MSRRVLIVDDEPGIRAALAQLLEFEGYDVKAVASGHEGLATYEAWRPQLTFLDVKMEGIDGLETLKRLRSLDPAAVVVMISGHATVKDAVAATQLGAYDILEKPLDTDRILVTLRNAIGHLDLREENARLRQRVERHGEIVGASAGIRALVEQIARVAPTPARVLITGENGTGKELVARALHRQSPRAKQPFVEVNCAAIPSELIESELFGHMKGSFTGAVQDRAGKFEQADGGTLFLDEIGDMSPSAQAKVLRVLQEGEVTRIGGNKVRKVDVRVLAATNKRLEGEIAAGRFREDLYYRLNVVPMVVPPLRERREDIPMLVEHFLQRLAQESGLPPRQVDDAAMDRLSALDWPGNVRELRNTVERLLILAAGPRIQRSDVDRLVGARAGDASSETGLGTFEHFATYEEFKLAAERAFLEAKLKAHDWNVAETARAIDMPRSNLYKKLERHGLAREQG</sequence>
<keyword evidence="2" id="KW-0547">Nucleotide-binding</keyword>
<dbReference type="FunFam" id="1.10.8.60:FF:000014">
    <property type="entry name" value="DNA-binding transcriptional regulator NtrC"/>
    <property type="match status" value="1"/>
</dbReference>
<dbReference type="Gene3D" id="1.10.8.60">
    <property type="match status" value="1"/>
</dbReference>
<dbReference type="InterPro" id="IPR027417">
    <property type="entry name" value="P-loop_NTPase"/>
</dbReference>
<organism evidence="12 13">
    <name type="scientific">Pseudogemmatithrix spongiicola</name>
    <dbReference type="NCBI Taxonomy" id="3062599"/>
    <lineage>
        <taxon>Bacteria</taxon>
        <taxon>Pseudomonadati</taxon>
        <taxon>Gemmatimonadota</taxon>
        <taxon>Gemmatimonadia</taxon>
        <taxon>Gemmatimonadales</taxon>
        <taxon>Gemmatimonadaceae</taxon>
        <taxon>Pseudogemmatithrix</taxon>
    </lineage>
</organism>
<evidence type="ECO:0000256" key="5">
    <source>
        <dbReference type="ARBA" id="ARBA00023125"/>
    </source>
</evidence>
<evidence type="ECO:0000313" key="13">
    <source>
        <dbReference type="Proteomes" id="UP001229955"/>
    </source>
</evidence>
<dbReference type="PANTHER" id="PTHR32071:SF17">
    <property type="entry name" value="TRANSCRIPTIONAL REGULATOR (NTRC FAMILY)"/>
    <property type="match status" value="1"/>
</dbReference>
<dbReference type="InterPro" id="IPR011006">
    <property type="entry name" value="CheY-like_superfamily"/>
</dbReference>
<dbReference type="InterPro" id="IPR025943">
    <property type="entry name" value="Sigma_54_int_dom_ATP-bd_2"/>
</dbReference>
<dbReference type="SMART" id="SM00382">
    <property type="entry name" value="AAA"/>
    <property type="match status" value="1"/>
</dbReference>
<reference evidence="12" key="1">
    <citation type="submission" date="2023-07" db="EMBL/GenBank/DDBJ databases">
        <authorList>
            <person name="Haufschild T."/>
            <person name="Kallscheuer N."/>
            <person name="Hammer J."/>
            <person name="Kohn T."/>
            <person name="Kabuu M."/>
            <person name="Jogler M."/>
            <person name="Wohfarth N."/>
            <person name="Heuer A."/>
            <person name="Rohde M."/>
            <person name="van Teeseling M.C.F."/>
            <person name="Jogler C."/>
        </authorList>
    </citation>
    <scope>NUCLEOTIDE SEQUENCE</scope>
    <source>
        <strain evidence="11">Strain 138</strain>
        <strain evidence="12">Strain 318</strain>
    </source>
</reference>
<keyword evidence="7" id="KW-0804">Transcription</keyword>
<dbReference type="InterPro" id="IPR002078">
    <property type="entry name" value="Sigma_54_int"/>
</dbReference>
<keyword evidence="5" id="KW-0238">DNA-binding</keyword>
<dbReference type="Gene3D" id="1.10.10.60">
    <property type="entry name" value="Homeodomain-like"/>
    <property type="match status" value="1"/>
</dbReference>
<dbReference type="InterPro" id="IPR058031">
    <property type="entry name" value="AAA_lid_NorR"/>
</dbReference>
<dbReference type="EMBL" id="CP130612">
    <property type="protein sequence ID" value="WKW11695.1"/>
    <property type="molecule type" value="Genomic_DNA"/>
</dbReference>
<dbReference type="GO" id="GO:0000160">
    <property type="term" value="P:phosphorelay signal transduction system"/>
    <property type="evidence" value="ECO:0007669"/>
    <property type="project" value="InterPro"/>
</dbReference>
<protein>
    <submittedName>
        <fullName evidence="12">Sigma-54 dependent transcriptional regulator</fullName>
    </submittedName>
</protein>
<gene>
    <name evidence="11" type="ORF">Strain138_000953</name>
    <name evidence="12" type="ORF">Strain318_000953</name>
</gene>
<dbReference type="GO" id="GO:0005524">
    <property type="term" value="F:ATP binding"/>
    <property type="evidence" value="ECO:0007669"/>
    <property type="project" value="UniProtKB-KW"/>
</dbReference>
<dbReference type="Gene3D" id="3.40.50.300">
    <property type="entry name" value="P-loop containing nucleotide triphosphate hydrolases"/>
    <property type="match status" value="1"/>
</dbReference>
<dbReference type="RefSeq" id="WP_367887391.1">
    <property type="nucleotide sequence ID" value="NZ_CP130612.1"/>
</dbReference>
<dbReference type="FunFam" id="3.40.50.300:FF:000006">
    <property type="entry name" value="DNA-binding transcriptional regulator NtrC"/>
    <property type="match status" value="1"/>
</dbReference>
<dbReference type="AlphaFoldDB" id="A0AA49JYJ2"/>
<dbReference type="Pfam" id="PF00158">
    <property type="entry name" value="Sigma54_activat"/>
    <property type="match status" value="1"/>
</dbReference>
<evidence type="ECO:0000256" key="4">
    <source>
        <dbReference type="ARBA" id="ARBA00023015"/>
    </source>
</evidence>
<dbReference type="SUPFAM" id="SSF52172">
    <property type="entry name" value="CheY-like"/>
    <property type="match status" value="1"/>
</dbReference>
<feature type="modified residue" description="4-aspartylphosphate" evidence="8">
    <location>
        <position position="53"/>
    </location>
</feature>
<dbReference type="InterPro" id="IPR003593">
    <property type="entry name" value="AAA+_ATPase"/>
</dbReference>
<evidence type="ECO:0000256" key="8">
    <source>
        <dbReference type="PROSITE-ProRule" id="PRU00169"/>
    </source>
</evidence>
<dbReference type="GO" id="GO:0006355">
    <property type="term" value="P:regulation of DNA-templated transcription"/>
    <property type="evidence" value="ECO:0007669"/>
    <property type="project" value="InterPro"/>
</dbReference>
<dbReference type="InterPro" id="IPR001789">
    <property type="entry name" value="Sig_transdc_resp-reg_receiver"/>
</dbReference>
<feature type="domain" description="Sigma-54 factor interaction" evidence="9">
    <location>
        <begin position="140"/>
        <end position="369"/>
    </location>
</feature>
<keyword evidence="4" id="KW-0805">Transcription regulation</keyword>
<dbReference type="InterPro" id="IPR009057">
    <property type="entry name" value="Homeodomain-like_sf"/>
</dbReference>
<dbReference type="InterPro" id="IPR002197">
    <property type="entry name" value="HTH_Fis"/>
</dbReference>